<dbReference type="AlphaFoldDB" id="A0A9X3TQJ5"/>
<feature type="transmembrane region" description="Helical" evidence="1">
    <location>
        <begin position="20"/>
        <end position="50"/>
    </location>
</feature>
<keyword evidence="3" id="KW-1185">Reference proteome</keyword>
<reference evidence="2" key="1">
    <citation type="submission" date="2022-12" db="EMBL/GenBank/DDBJ databases">
        <title>Draft genome sequence of the thermophilic strain Brevibacillus thermoruber HT42, isolated from Los Humeros, Puebla, Mexico, with biotechnological potential.</title>
        <authorList>
            <person name="Lara Sanchez J."/>
            <person name="Solis Palacios R."/>
            <person name="Bustos Baena A.S."/>
            <person name="Ruz Baez A.E."/>
            <person name="Espinosa Luna G."/>
            <person name="Oliart Ros R.M."/>
        </authorList>
    </citation>
    <scope>NUCLEOTIDE SEQUENCE</scope>
    <source>
        <strain evidence="2">HT42</strain>
    </source>
</reference>
<evidence type="ECO:0000313" key="3">
    <source>
        <dbReference type="Proteomes" id="UP001151071"/>
    </source>
</evidence>
<feature type="transmembrane region" description="Helical" evidence="1">
    <location>
        <begin position="96"/>
        <end position="117"/>
    </location>
</feature>
<evidence type="ECO:0000313" key="2">
    <source>
        <dbReference type="EMBL" id="MDA5108564.1"/>
    </source>
</evidence>
<evidence type="ECO:0000256" key="1">
    <source>
        <dbReference type="SAM" id="Phobius"/>
    </source>
</evidence>
<keyword evidence="1" id="KW-0812">Transmembrane</keyword>
<proteinExistence type="predicted"/>
<protein>
    <submittedName>
        <fullName evidence="2">Uncharacterized protein</fullName>
    </submittedName>
</protein>
<dbReference type="RefSeq" id="WP_271139999.1">
    <property type="nucleotide sequence ID" value="NZ_JAPYYP010000008.1"/>
</dbReference>
<dbReference type="Proteomes" id="UP001151071">
    <property type="component" value="Unassembled WGS sequence"/>
</dbReference>
<gene>
    <name evidence="2" type="ORF">O3V59_09340</name>
</gene>
<feature type="non-terminal residue" evidence="2">
    <location>
        <position position="1"/>
    </location>
</feature>
<keyword evidence="1" id="KW-1133">Transmembrane helix</keyword>
<sequence length="125" mass="14270">RGRYSLRGGSILFRRARVNYIPAVTLKCLLAYTLSGAYIFLGGVFVYMLADSHALGYTLPYYISYISYHIIGVLIVAWIVTSMFTYRATRGKKAIVLDSVIYIAWVFLTYVVTDIFIKQYVAHFV</sequence>
<comment type="caution">
    <text evidence="2">The sequence shown here is derived from an EMBL/GenBank/DDBJ whole genome shotgun (WGS) entry which is preliminary data.</text>
</comment>
<name>A0A9X3TQJ5_9BACL</name>
<keyword evidence="1" id="KW-0472">Membrane</keyword>
<organism evidence="2 3">
    <name type="scientific">Brevibacillus thermoruber</name>
    <dbReference type="NCBI Taxonomy" id="33942"/>
    <lineage>
        <taxon>Bacteria</taxon>
        <taxon>Bacillati</taxon>
        <taxon>Bacillota</taxon>
        <taxon>Bacilli</taxon>
        <taxon>Bacillales</taxon>
        <taxon>Paenibacillaceae</taxon>
        <taxon>Brevibacillus</taxon>
    </lineage>
</organism>
<feature type="transmembrane region" description="Helical" evidence="1">
    <location>
        <begin position="62"/>
        <end position="84"/>
    </location>
</feature>
<accession>A0A9X3TQJ5</accession>
<dbReference type="EMBL" id="JAPYYP010000008">
    <property type="protein sequence ID" value="MDA5108564.1"/>
    <property type="molecule type" value="Genomic_DNA"/>
</dbReference>